<feature type="domain" description="C2H2-type" evidence="13">
    <location>
        <begin position="255"/>
        <end position="282"/>
    </location>
</feature>
<evidence type="ECO:0000256" key="4">
    <source>
        <dbReference type="ARBA" id="ARBA00022737"/>
    </source>
</evidence>
<keyword evidence="6" id="KW-0862">Zinc</keyword>
<keyword evidence="15" id="KW-1185">Reference proteome</keyword>
<evidence type="ECO:0000256" key="12">
    <source>
        <dbReference type="SAM" id="MobiDB-lite"/>
    </source>
</evidence>
<dbReference type="PANTHER" id="PTHR23234">
    <property type="entry name" value="ZNF44 PROTEIN"/>
    <property type="match status" value="1"/>
</dbReference>
<evidence type="ECO:0000256" key="3">
    <source>
        <dbReference type="ARBA" id="ARBA00022723"/>
    </source>
</evidence>
<evidence type="ECO:0000313" key="14">
    <source>
        <dbReference type="Ensembl" id="ENSCPBP00000002538.1"/>
    </source>
</evidence>
<feature type="domain" description="C2H2-type" evidence="13">
    <location>
        <begin position="395"/>
        <end position="422"/>
    </location>
</feature>
<feature type="domain" description="C2H2-type" evidence="13">
    <location>
        <begin position="311"/>
        <end position="338"/>
    </location>
</feature>
<dbReference type="PROSITE" id="PS00028">
    <property type="entry name" value="ZINC_FINGER_C2H2_1"/>
    <property type="match status" value="7"/>
</dbReference>
<keyword evidence="9" id="KW-0804">Transcription</keyword>
<evidence type="ECO:0000256" key="9">
    <source>
        <dbReference type="ARBA" id="ARBA00023163"/>
    </source>
</evidence>
<dbReference type="FunFam" id="3.30.160.60:FF:000690">
    <property type="entry name" value="Zinc finger protein 354C"/>
    <property type="match status" value="1"/>
</dbReference>
<keyword evidence="3" id="KW-0479">Metal-binding</keyword>
<keyword evidence="5 11" id="KW-0863">Zinc-finger</keyword>
<evidence type="ECO:0000256" key="2">
    <source>
        <dbReference type="ARBA" id="ARBA00006991"/>
    </source>
</evidence>
<accession>A0A8C3F5A4</accession>
<name>A0A8C3F5A4_CHRPI</name>
<dbReference type="PROSITE" id="PS50157">
    <property type="entry name" value="ZINC_FINGER_C2H2_2"/>
    <property type="match status" value="8"/>
</dbReference>
<reference evidence="14" key="2">
    <citation type="submission" date="2025-09" db="UniProtKB">
        <authorList>
            <consortium name="Ensembl"/>
        </authorList>
    </citation>
    <scope>IDENTIFICATION</scope>
</reference>
<comment type="similarity">
    <text evidence="2">Belongs to the krueppel C2H2-type zinc-finger protein family.</text>
</comment>
<feature type="domain" description="C2H2-type" evidence="13">
    <location>
        <begin position="423"/>
        <end position="440"/>
    </location>
</feature>
<evidence type="ECO:0000256" key="11">
    <source>
        <dbReference type="PROSITE-ProRule" id="PRU00042"/>
    </source>
</evidence>
<dbReference type="GO" id="GO:0008270">
    <property type="term" value="F:zinc ion binding"/>
    <property type="evidence" value="ECO:0007669"/>
    <property type="project" value="UniProtKB-KW"/>
</dbReference>
<reference evidence="14" key="1">
    <citation type="submission" date="2025-08" db="UniProtKB">
        <authorList>
            <consortium name="Ensembl"/>
        </authorList>
    </citation>
    <scope>IDENTIFICATION</scope>
</reference>
<comment type="subcellular location">
    <subcellularLocation>
        <location evidence="1">Nucleus</location>
    </subcellularLocation>
</comment>
<evidence type="ECO:0000256" key="6">
    <source>
        <dbReference type="ARBA" id="ARBA00022833"/>
    </source>
</evidence>
<evidence type="ECO:0000256" key="1">
    <source>
        <dbReference type="ARBA" id="ARBA00004123"/>
    </source>
</evidence>
<dbReference type="SUPFAM" id="SSF57667">
    <property type="entry name" value="beta-beta-alpha zinc fingers"/>
    <property type="match status" value="4"/>
</dbReference>
<dbReference type="Gene3D" id="3.30.160.60">
    <property type="entry name" value="Classic Zinc Finger"/>
    <property type="match status" value="8"/>
</dbReference>
<feature type="region of interest" description="Disordered" evidence="12">
    <location>
        <begin position="156"/>
        <end position="196"/>
    </location>
</feature>
<dbReference type="SMART" id="SM00355">
    <property type="entry name" value="ZnF_C2H2"/>
    <property type="match status" value="7"/>
</dbReference>
<dbReference type="Proteomes" id="UP000694380">
    <property type="component" value="Unplaced"/>
</dbReference>
<evidence type="ECO:0000313" key="15">
    <source>
        <dbReference type="Proteomes" id="UP000694380"/>
    </source>
</evidence>
<keyword evidence="10" id="KW-0539">Nucleus</keyword>
<keyword evidence="8" id="KW-0238">DNA-binding</keyword>
<dbReference type="FunFam" id="3.30.160.60:FF:001158">
    <property type="entry name" value="zinc finger protein 22"/>
    <property type="match status" value="1"/>
</dbReference>
<dbReference type="InterPro" id="IPR050758">
    <property type="entry name" value="Znf_C2H2-type"/>
</dbReference>
<dbReference type="PANTHER" id="PTHR23234:SF8">
    <property type="entry name" value="C2H2-TYPE DOMAIN-CONTAINING PROTEIN"/>
    <property type="match status" value="1"/>
</dbReference>
<feature type="domain" description="C2H2-type" evidence="13">
    <location>
        <begin position="367"/>
        <end position="394"/>
    </location>
</feature>
<organism evidence="14 15">
    <name type="scientific">Chrysemys picta bellii</name>
    <name type="common">Western painted turtle</name>
    <name type="synonym">Emys bellii</name>
    <dbReference type="NCBI Taxonomy" id="8478"/>
    <lineage>
        <taxon>Eukaryota</taxon>
        <taxon>Metazoa</taxon>
        <taxon>Chordata</taxon>
        <taxon>Craniata</taxon>
        <taxon>Vertebrata</taxon>
        <taxon>Euteleostomi</taxon>
        <taxon>Archelosauria</taxon>
        <taxon>Testudinata</taxon>
        <taxon>Testudines</taxon>
        <taxon>Cryptodira</taxon>
        <taxon>Durocryptodira</taxon>
        <taxon>Testudinoidea</taxon>
        <taxon>Emydidae</taxon>
        <taxon>Chrysemys</taxon>
    </lineage>
</organism>
<dbReference type="AlphaFoldDB" id="A0A8C3F5A4"/>
<dbReference type="GO" id="GO:0005634">
    <property type="term" value="C:nucleus"/>
    <property type="evidence" value="ECO:0007669"/>
    <property type="project" value="UniProtKB-SubCell"/>
</dbReference>
<feature type="domain" description="C2H2-type" evidence="13">
    <location>
        <begin position="227"/>
        <end position="254"/>
    </location>
</feature>
<dbReference type="Ensembl" id="ENSCPBT00000003101.1">
    <property type="protein sequence ID" value="ENSCPBP00000002538.1"/>
    <property type="gene ID" value="ENSCPBG00000002014.1"/>
</dbReference>
<dbReference type="FunFam" id="3.30.160.60:FF:000017">
    <property type="entry name" value="zinc finger protein 62 homolog"/>
    <property type="match status" value="1"/>
</dbReference>
<dbReference type="InterPro" id="IPR036236">
    <property type="entry name" value="Znf_C2H2_sf"/>
</dbReference>
<protein>
    <recommendedName>
        <fullName evidence="13">C2H2-type domain-containing protein</fullName>
    </recommendedName>
</protein>
<feature type="domain" description="C2H2-type" evidence="13">
    <location>
        <begin position="283"/>
        <end position="310"/>
    </location>
</feature>
<sequence>MNWGLNGEQDLLVVVSHFKTQLRVLFQCSGCVSYTLKTPVVNRSISAHPLLTALVSREKDAGMLTHLAIVGTGERGRRRGCRAFWLCPSIAPYFCTADRGVPAGGLSSGGMCSHSHCWTYERRNNLWILFHPPGAGILSWAEEQPCKEGPEMVLPPSVSQSGSGESITHRPEQGGACKRQKKIPAGKEPGTAEEHDSRFRKLTQLFAQGSPQTTGDLHHEHTREKPYSCGECGKLFGYLYTLTTHQRTHTGEGLFPCDECGKTFTSPSDLNKHQRSHTGERPFPCAECGKTFTTRTGLSKHQRIHTGERPYPCGECGKRFGYLCALTTHQRLHTGERPFSCAECGKTFTSPADLTKHQRSHMGERPYPCAECGKCFSQLSNLTMHHRTHTQEKPYPCTECGKSFKYLAYLAIHKRSHTGERPFPCAECGKSFTNKSALTRMAGCPFPNSP</sequence>
<feature type="domain" description="C2H2-type" evidence="13">
    <location>
        <begin position="339"/>
        <end position="366"/>
    </location>
</feature>
<dbReference type="FunFam" id="3.30.160.60:FF:002343">
    <property type="entry name" value="Zinc finger protein 33A"/>
    <property type="match status" value="2"/>
</dbReference>
<dbReference type="InterPro" id="IPR013087">
    <property type="entry name" value="Znf_C2H2_type"/>
</dbReference>
<keyword evidence="4" id="KW-0677">Repeat</keyword>
<evidence type="ECO:0000259" key="13">
    <source>
        <dbReference type="PROSITE" id="PS50157"/>
    </source>
</evidence>
<proteinExistence type="inferred from homology"/>
<evidence type="ECO:0000256" key="8">
    <source>
        <dbReference type="ARBA" id="ARBA00023125"/>
    </source>
</evidence>
<feature type="compositionally biased region" description="Polar residues" evidence="12">
    <location>
        <begin position="157"/>
        <end position="166"/>
    </location>
</feature>
<dbReference type="FunFam" id="3.30.160.60:FF:002090">
    <property type="entry name" value="Zinc finger protein 473"/>
    <property type="match status" value="1"/>
</dbReference>
<evidence type="ECO:0000256" key="7">
    <source>
        <dbReference type="ARBA" id="ARBA00023015"/>
    </source>
</evidence>
<dbReference type="GeneTree" id="ENSGT00940000163453"/>
<dbReference type="GO" id="GO:0003677">
    <property type="term" value="F:DNA binding"/>
    <property type="evidence" value="ECO:0007669"/>
    <property type="project" value="UniProtKB-KW"/>
</dbReference>
<evidence type="ECO:0000256" key="10">
    <source>
        <dbReference type="ARBA" id="ARBA00023242"/>
    </source>
</evidence>
<dbReference type="Pfam" id="PF00096">
    <property type="entry name" value="zf-C2H2"/>
    <property type="match status" value="8"/>
</dbReference>
<evidence type="ECO:0000256" key="5">
    <source>
        <dbReference type="ARBA" id="ARBA00022771"/>
    </source>
</evidence>
<keyword evidence="7" id="KW-0805">Transcription regulation</keyword>
<dbReference type="FunFam" id="3.30.160.60:FF:000710">
    <property type="entry name" value="Zinc finger protein 768"/>
    <property type="match status" value="2"/>
</dbReference>
<dbReference type="GO" id="GO:0022603">
    <property type="term" value="P:regulation of anatomical structure morphogenesis"/>
    <property type="evidence" value="ECO:0007669"/>
    <property type="project" value="UniProtKB-ARBA"/>
</dbReference>